<keyword evidence="2" id="KW-0812">Transmembrane</keyword>
<evidence type="ECO:0000259" key="3">
    <source>
        <dbReference type="Pfam" id="PF21444"/>
    </source>
</evidence>
<dbReference type="InterPro" id="IPR053971">
    <property type="entry name" value="CofB-like_b-rpt_dom"/>
</dbReference>
<dbReference type="InterPro" id="IPR045584">
    <property type="entry name" value="Pilin-like"/>
</dbReference>
<dbReference type="Pfam" id="PF07963">
    <property type="entry name" value="N_methyl"/>
    <property type="match status" value="1"/>
</dbReference>
<dbReference type="PROSITE" id="PS00409">
    <property type="entry name" value="PROKAR_NTER_METHYL"/>
    <property type="match status" value="1"/>
</dbReference>
<evidence type="ECO:0000256" key="1">
    <source>
        <dbReference type="ARBA" id="ARBA00004167"/>
    </source>
</evidence>
<dbReference type="InterPro" id="IPR012902">
    <property type="entry name" value="N_methyl_site"/>
</dbReference>
<protein>
    <submittedName>
        <fullName evidence="6">Prepilin-type N-terminal cleavage/methylation domain-containing protein</fullName>
    </submittedName>
</protein>
<dbReference type="InterPro" id="IPR048688">
    <property type="entry name" value="CofB-like_pilin_dom"/>
</dbReference>
<dbReference type="Pfam" id="PF22229">
    <property type="entry name" value="CofB_C"/>
    <property type="match status" value="1"/>
</dbReference>
<keyword evidence="2" id="KW-0472">Membrane</keyword>
<dbReference type="InterPro" id="IPR053972">
    <property type="entry name" value="CofB_C"/>
</dbReference>
<keyword evidence="2" id="KW-1133">Transmembrane helix</keyword>
<dbReference type="RefSeq" id="WP_140178919.1">
    <property type="nucleotide sequence ID" value="NZ_CANMXG010000009.1"/>
</dbReference>
<accession>A0AAI9GFE4</accession>
<gene>
    <name evidence="6" type="ORF">RG298_002826</name>
</gene>
<feature type="domain" description="CofB-like pilin" evidence="3">
    <location>
        <begin position="41"/>
        <end position="264"/>
    </location>
</feature>
<dbReference type="AlphaFoldDB" id="A0AAI9GFE4"/>
<feature type="transmembrane region" description="Helical" evidence="2">
    <location>
        <begin position="12"/>
        <end position="30"/>
    </location>
</feature>
<dbReference type="Pfam" id="PF22228">
    <property type="entry name" value="CofB_beta-rpt"/>
    <property type="match status" value="1"/>
</dbReference>
<name>A0AAI9GFE4_PROST</name>
<feature type="domain" description="CofB C-terminal" evidence="5">
    <location>
        <begin position="420"/>
        <end position="534"/>
    </location>
</feature>
<evidence type="ECO:0000313" key="6">
    <source>
        <dbReference type="EMBL" id="EMJ5135078.1"/>
    </source>
</evidence>
<organism evidence="6">
    <name type="scientific">Providencia stuartii</name>
    <dbReference type="NCBI Taxonomy" id="588"/>
    <lineage>
        <taxon>Bacteria</taxon>
        <taxon>Pseudomonadati</taxon>
        <taxon>Pseudomonadota</taxon>
        <taxon>Gammaproteobacteria</taxon>
        <taxon>Enterobacterales</taxon>
        <taxon>Morganellaceae</taxon>
        <taxon>Providencia</taxon>
    </lineage>
</organism>
<proteinExistence type="predicted"/>
<feature type="domain" description="CofB-like beta-repeat" evidence="4">
    <location>
        <begin position="282"/>
        <end position="339"/>
    </location>
</feature>
<reference evidence="6" key="1">
    <citation type="submission" date="2024-02" db="EMBL/GenBank/DDBJ databases">
        <authorList>
            <consortium name="Clinical and Environmental Microbiology Branch: Whole genome sequencing antimicrobial resistance pathogens in the healthcare setting"/>
        </authorList>
    </citation>
    <scope>NUCLEOTIDE SEQUENCE</scope>
    <source>
        <strain evidence="6">2021GO-0154</strain>
    </source>
</reference>
<comment type="subcellular location">
    <subcellularLocation>
        <location evidence="1">Membrane</location>
        <topology evidence="1">Single-pass membrane protein</topology>
    </subcellularLocation>
</comment>
<dbReference type="NCBIfam" id="TIGR02532">
    <property type="entry name" value="IV_pilin_GFxxxE"/>
    <property type="match status" value="1"/>
</dbReference>
<evidence type="ECO:0000259" key="5">
    <source>
        <dbReference type="Pfam" id="PF22229"/>
    </source>
</evidence>
<dbReference type="GO" id="GO:0016020">
    <property type="term" value="C:membrane"/>
    <property type="evidence" value="ECO:0007669"/>
    <property type="project" value="UniProtKB-SubCell"/>
</dbReference>
<dbReference type="EMBL" id="ABMABF030000009">
    <property type="protein sequence ID" value="EMJ5135078.1"/>
    <property type="molecule type" value="Genomic_DNA"/>
</dbReference>
<evidence type="ECO:0000256" key="2">
    <source>
        <dbReference type="SAM" id="Phobius"/>
    </source>
</evidence>
<comment type="caution">
    <text evidence="6">The sequence shown here is derived from an EMBL/GenBank/DDBJ whole genome shotgun (WGS) entry which is preliminary data.</text>
</comment>
<dbReference type="Pfam" id="PF21444">
    <property type="entry name" value="CofB_pilin_dom"/>
    <property type="match status" value="1"/>
</dbReference>
<sequence length="540" mass="61160">MKLNRGFTLLEMIIVISIIGLVMLASAHYLKKMADEKKRQITTDGIVSEMFNFNHFVQSHYIEIENNETGELNQILNPLYDKNNNSIYSKRNTNNVNGNISKENYLNWASENNQEQDRSYFIDKKCIKNTTEISSDMSMTQDFLKCTLDSSIKTSEFSLERVDLIGNANNRDITRVDYFLTYTPFDGQKEAAEFETYTSNFINSFNQKVLAYDQASIIERNTKSPADWELMKIAGTDVSLQLGESITQLNRFKKNKTYGIRFSFYMNEGVYLKSDGSVSAEKLCWSEKTKALGPCLKPYNTADDQKNKLVLVSGALDKNEQAPGLCWSKNENKIVSCLGMKKESSLDDPSLYLTEFSEDGTEKAGTLIAKVITENQYLNKSKQTGKYEYVDEYRTPVEIVYLDFTGQRPPVETSYEADPFGDEDNIVFKQQECPIHPKDKSKKLYPRLAASISSIVAIQDSSGKFEGVDLSTPSQSRKNTRLENQGVMGNIIIQVNKNNENWVISASTSASNGKDINNYISPKSLSIIAMMWCSSMPQDD</sequence>
<dbReference type="SUPFAM" id="SSF54523">
    <property type="entry name" value="Pili subunits"/>
    <property type="match status" value="1"/>
</dbReference>
<evidence type="ECO:0000259" key="4">
    <source>
        <dbReference type="Pfam" id="PF22228"/>
    </source>
</evidence>